<keyword evidence="3" id="KW-1185">Reference proteome</keyword>
<name>A0A370AYK6_9ACTN</name>
<evidence type="ECO:0000313" key="2">
    <source>
        <dbReference type="EMBL" id="RDG34668.1"/>
    </source>
</evidence>
<protein>
    <submittedName>
        <fullName evidence="2">Uncharacterized protein</fullName>
    </submittedName>
</protein>
<organism evidence="2 3">
    <name type="scientific">Streptomyces corynorhini</name>
    <dbReference type="NCBI Taxonomy" id="2282652"/>
    <lineage>
        <taxon>Bacteria</taxon>
        <taxon>Bacillati</taxon>
        <taxon>Actinomycetota</taxon>
        <taxon>Actinomycetes</taxon>
        <taxon>Kitasatosporales</taxon>
        <taxon>Streptomycetaceae</taxon>
        <taxon>Streptomyces</taxon>
    </lineage>
</organism>
<evidence type="ECO:0000313" key="3">
    <source>
        <dbReference type="Proteomes" id="UP000253741"/>
    </source>
</evidence>
<comment type="caution">
    <text evidence="2">The sequence shown here is derived from an EMBL/GenBank/DDBJ whole genome shotgun (WGS) entry which is preliminary data.</text>
</comment>
<reference evidence="2 3" key="1">
    <citation type="submission" date="2018-07" db="EMBL/GenBank/DDBJ databases">
        <title>Streptomyces species from bats.</title>
        <authorList>
            <person name="Dunlap C."/>
        </authorList>
    </citation>
    <scope>NUCLEOTIDE SEQUENCE [LARGE SCALE GENOMIC DNA]</scope>
    <source>
        <strain evidence="2 3">AC230</strain>
    </source>
</reference>
<dbReference type="EMBL" id="QQNA01000290">
    <property type="protein sequence ID" value="RDG34668.1"/>
    <property type="molecule type" value="Genomic_DNA"/>
</dbReference>
<proteinExistence type="predicted"/>
<feature type="region of interest" description="Disordered" evidence="1">
    <location>
        <begin position="34"/>
        <end position="72"/>
    </location>
</feature>
<accession>A0A370AYK6</accession>
<gene>
    <name evidence="2" type="ORF">DVH02_29345</name>
</gene>
<sequence length="72" mass="7220">MSPDTLALVLAVGTAASVVVLALVLGSSTDQTITQRERRDGPVVIGRFTPGPLHSGLAGRAAPSGEVPDGRG</sequence>
<dbReference type="AlphaFoldDB" id="A0A370AYK6"/>
<dbReference type="Proteomes" id="UP000253741">
    <property type="component" value="Unassembled WGS sequence"/>
</dbReference>
<evidence type="ECO:0000256" key="1">
    <source>
        <dbReference type="SAM" id="MobiDB-lite"/>
    </source>
</evidence>
<dbReference type="RefSeq" id="WP_114626889.1">
    <property type="nucleotide sequence ID" value="NZ_QQNA01000290.1"/>
</dbReference>